<reference evidence="2" key="1">
    <citation type="submission" date="2019-11" db="EMBL/GenBank/DDBJ databases">
        <title>The complete genome sequence of Saccharopolyspora sp. E2A.</title>
        <authorList>
            <person name="Zhang G."/>
        </authorList>
    </citation>
    <scope>NUCLEOTIDE SEQUENCE [LARGE SCALE GENOMIC DNA]</scope>
    <source>
        <strain evidence="2">E2A</strain>
    </source>
</reference>
<dbReference type="Proteomes" id="UP000371041">
    <property type="component" value="Chromosome"/>
</dbReference>
<evidence type="ECO:0000313" key="2">
    <source>
        <dbReference type="Proteomes" id="UP000371041"/>
    </source>
</evidence>
<evidence type="ECO:0000313" key="1">
    <source>
        <dbReference type="EMBL" id="QGK72305.1"/>
    </source>
</evidence>
<sequence>MAMPLDPFADIARRAWIDCPECAHMSGCATCSQQRTCTEHWQYLLSNRGTVVNLQCPTCTHLWSYDTRSMN</sequence>
<organism evidence="1 2">
    <name type="scientific">Allosaccharopolyspora coralli</name>
    <dbReference type="NCBI Taxonomy" id="2665642"/>
    <lineage>
        <taxon>Bacteria</taxon>
        <taxon>Bacillati</taxon>
        <taxon>Actinomycetota</taxon>
        <taxon>Actinomycetes</taxon>
        <taxon>Pseudonocardiales</taxon>
        <taxon>Pseudonocardiaceae</taxon>
        <taxon>Allosaccharopolyspora</taxon>
    </lineage>
</organism>
<proteinExistence type="predicted"/>
<protein>
    <submittedName>
        <fullName evidence="1">Uncharacterized protein</fullName>
    </submittedName>
</protein>
<dbReference type="KEGG" id="sace:GIY23_14835"/>
<accession>A0A5Q3QL97</accession>
<dbReference type="AlphaFoldDB" id="A0A5Q3QL97"/>
<gene>
    <name evidence="1" type="ORF">GIY23_14835</name>
</gene>
<keyword evidence="2" id="KW-1185">Reference proteome</keyword>
<name>A0A5Q3QL97_9PSEU</name>
<dbReference type="EMBL" id="CP045929">
    <property type="protein sequence ID" value="QGK72305.1"/>
    <property type="molecule type" value="Genomic_DNA"/>
</dbReference>